<keyword evidence="4 8" id="KW-1133">Transmembrane helix</keyword>
<evidence type="ECO:0000256" key="5">
    <source>
        <dbReference type="ARBA" id="ARBA00023065"/>
    </source>
</evidence>
<evidence type="ECO:0000256" key="6">
    <source>
        <dbReference type="ARBA" id="ARBA00023136"/>
    </source>
</evidence>
<protein>
    <submittedName>
        <fullName evidence="9">Uncharacterized protein</fullName>
    </submittedName>
</protein>
<keyword evidence="5" id="KW-0406">Ion transport</keyword>
<comment type="subcellular location">
    <subcellularLocation>
        <location evidence="1">Membrane</location>
        <topology evidence="1">Multi-pass membrane protein</topology>
    </subcellularLocation>
</comment>
<feature type="transmembrane region" description="Helical" evidence="8">
    <location>
        <begin position="213"/>
        <end position="231"/>
    </location>
</feature>
<dbReference type="GO" id="GO:0016020">
    <property type="term" value="C:membrane"/>
    <property type="evidence" value="ECO:0007669"/>
    <property type="project" value="UniProtKB-SubCell"/>
</dbReference>
<organism evidence="9 10">
    <name type="scientific">Effrenium voratum</name>
    <dbReference type="NCBI Taxonomy" id="2562239"/>
    <lineage>
        <taxon>Eukaryota</taxon>
        <taxon>Sar</taxon>
        <taxon>Alveolata</taxon>
        <taxon>Dinophyceae</taxon>
        <taxon>Suessiales</taxon>
        <taxon>Symbiodiniaceae</taxon>
        <taxon>Effrenium</taxon>
    </lineage>
</organism>
<dbReference type="PANTHER" id="PTHR33281:SF20">
    <property type="match status" value="1"/>
</dbReference>
<dbReference type="Pfam" id="PF25539">
    <property type="entry name" value="Bestrophin_2"/>
    <property type="match status" value="1"/>
</dbReference>
<evidence type="ECO:0000256" key="8">
    <source>
        <dbReference type="SAM" id="Phobius"/>
    </source>
</evidence>
<dbReference type="Proteomes" id="UP001178507">
    <property type="component" value="Unassembled WGS sequence"/>
</dbReference>
<keyword evidence="3 8" id="KW-0812">Transmembrane</keyword>
<keyword evidence="10" id="KW-1185">Reference proteome</keyword>
<feature type="transmembrane region" description="Helical" evidence="8">
    <location>
        <begin position="243"/>
        <end position="264"/>
    </location>
</feature>
<feature type="transmembrane region" description="Helical" evidence="8">
    <location>
        <begin position="15"/>
        <end position="34"/>
    </location>
</feature>
<dbReference type="AlphaFoldDB" id="A0AA36NIR5"/>
<dbReference type="PANTHER" id="PTHR33281">
    <property type="entry name" value="UPF0187 PROTEIN YNEE"/>
    <property type="match status" value="1"/>
</dbReference>
<comment type="caution">
    <text evidence="9">The sequence shown here is derived from an EMBL/GenBank/DDBJ whole genome shotgun (WGS) entry which is preliminary data.</text>
</comment>
<evidence type="ECO:0000256" key="7">
    <source>
        <dbReference type="SAM" id="MobiDB-lite"/>
    </source>
</evidence>
<feature type="compositionally biased region" description="Low complexity" evidence="7">
    <location>
        <begin position="418"/>
        <end position="438"/>
    </location>
</feature>
<evidence type="ECO:0000313" key="9">
    <source>
        <dbReference type="EMBL" id="CAJ1405501.1"/>
    </source>
</evidence>
<evidence type="ECO:0000256" key="1">
    <source>
        <dbReference type="ARBA" id="ARBA00004141"/>
    </source>
</evidence>
<dbReference type="EMBL" id="CAUJNA010003588">
    <property type="protein sequence ID" value="CAJ1405501.1"/>
    <property type="molecule type" value="Genomic_DNA"/>
</dbReference>
<dbReference type="InterPro" id="IPR044669">
    <property type="entry name" value="YneE/VCCN1/2-like"/>
</dbReference>
<sequence length="503" mass="56237">MQVLLKCRGSVIPKALVWSVPCALLTVLLHIYWGDVKGDANTELEGIGTIWSGYTFVLGFLIVFRSNQAYSRFWESVTLFHQTSGEWMSAFSNLLAFCTEEEEKQGEVADFRNLLMRLMSLLHCTALQTMCELKDDSLEVLDVGGLSKKSMLHLKTSPDRCETVLLWIERMILDADRNSVLHVPAPVLSRAFQELSRGMVGVTNMRKIREVPFPFPYSQYLSFMLITYWLLSPIIASQMVLRPWWAGIIVFVVCTSYFTLFYIAQEIDQPFGEDPNDLPVADMQRDFNKKLSFLHNPLSYSVPGYNFDSIMSINVLDSSLSVIADIEDSDSEKDEVHRVSVPETAESWWEPLEPSVLQTKIQRLLPMQTRELGRLLCTLVEDSSIRATEMNEMNEMNEVTAAASSDTLAMLGPPSPASAPSAASPAGYARSGHVSHGSRSGRNRSHGYGVGGQGALKDWVSLGELSRKLDLHLEKHPESEVKQQLLLLSQALSGSLACEVSRI</sequence>
<evidence type="ECO:0000256" key="3">
    <source>
        <dbReference type="ARBA" id="ARBA00022692"/>
    </source>
</evidence>
<keyword evidence="6 8" id="KW-0472">Membrane</keyword>
<dbReference type="GO" id="GO:0005254">
    <property type="term" value="F:chloride channel activity"/>
    <property type="evidence" value="ECO:0007669"/>
    <property type="project" value="InterPro"/>
</dbReference>
<feature type="region of interest" description="Disordered" evidence="7">
    <location>
        <begin position="412"/>
        <end position="448"/>
    </location>
</feature>
<name>A0AA36NIR5_9DINO</name>
<evidence type="ECO:0000313" key="10">
    <source>
        <dbReference type="Proteomes" id="UP001178507"/>
    </source>
</evidence>
<evidence type="ECO:0000256" key="4">
    <source>
        <dbReference type="ARBA" id="ARBA00022989"/>
    </source>
</evidence>
<evidence type="ECO:0000256" key="2">
    <source>
        <dbReference type="ARBA" id="ARBA00022448"/>
    </source>
</evidence>
<gene>
    <name evidence="9" type="ORF">EVOR1521_LOCUS27689</name>
</gene>
<reference evidence="9" key="1">
    <citation type="submission" date="2023-08" db="EMBL/GenBank/DDBJ databases">
        <authorList>
            <person name="Chen Y."/>
            <person name="Shah S."/>
            <person name="Dougan E. K."/>
            <person name="Thang M."/>
            <person name="Chan C."/>
        </authorList>
    </citation>
    <scope>NUCLEOTIDE SEQUENCE</scope>
</reference>
<keyword evidence="2" id="KW-0813">Transport</keyword>
<proteinExistence type="predicted"/>
<feature type="transmembrane region" description="Helical" evidence="8">
    <location>
        <begin position="46"/>
        <end position="64"/>
    </location>
</feature>
<accession>A0AA36NIR5</accession>